<feature type="region of interest" description="Disordered" evidence="10">
    <location>
        <begin position="2292"/>
        <end position="2320"/>
    </location>
</feature>
<dbReference type="InterPro" id="IPR003439">
    <property type="entry name" value="ABC_transporter-like_ATP-bd"/>
</dbReference>
<feature type="compositionally biased region" description="Acidic residues" evidence="10">
    <location>
        <begin position="73"/>
        <end position="86"/>
    </location>
</feature>
<dbReference type="InterPro" id="IPR017871">
    <property type="entry name" value="ABC_transporter-like_CS"/>
</dbReference>
<dbReference type="GO" id="GO:0140359">
    <property type="term" value="F:ABC-type transporter activity"/>
    <property type="evidence" value="ECO:0007669"/>
    <property type="project" value="InterPro"/>
</dbReference>
<feature type="compositionally biased region" description="Basic and acidic residues" evidence="10">
    <location>
        <begin position="975"/>
        <end position="997"/>
    </location>
</feature>
<feature type="domain" description="ABC transporter" evidence="12">
    <location>
        <begin position="700"/>
        <end position="940"/>
    </location>
</feature>
<feature type="compositionally biased region" description="Low complexity" evidence="10">
    <location>
        <begin position="2294"/>
        <end position="2303"/>
    </location>
</feature>
<dbReference type="CDD" id="cd18596">
    <property type="entry name" value="ABC_6TM_VMR1_D1_like"/>
    <property type="match status" value="1"/>
</dbReference>
<dbReference type="CDD" id="cd03250">
    <property type="entry name" value="ABCC_MRP_domain1"/>
    <property type="match status" value="1"/>
</dbReference>
<feature type="transmembrane region" description="Helical" evidence="11">
    <location>
        <begin position="1201"/>
        <end position="1221"/>
    </location>
</feature>
<evidence type="ECO:0000313" key="14">
    <source>
        <dbReference type="EMBL" id="KAF3804414.1"/>
    </source>
</evidence>
<feature type="region of interest" description="Disordered" evidence="10">
    <location>
        <begin position="2467"/>
        <end position="2514"/>
    </location>
</feature>
<feature type="transmembrane region" description="Helical" evidence="11">
    <location>
        <begin position="125"/>
        <end position="144"/>
    </location>
</feature>
<dbReference type="PROSITE" id="PS00211">
    <property type="entry name" value="ABC_TRANSPORTER_1"/>
    <property type="match status" value="2"/>
</dbReference>
<dbReference type="SMART" id="SM00382">
    <property type="entry name" value="AAA"/>
    <property type="match status" value="2"/>
</dbReference>
<feature type="compositionally biased region" description="Basic and acidic residues" evidence="10">
    <location>
        <begin position="58"/>
        <end position="72"/>
    </location>
</feature>
<feature type="transmembrane region" description="Helical" evidence="11">
    <location>
        <begin position="150"/>
        <end position="171"/>
    </location>
</feature>
<dbReference type="PROSITE" id="PS50893">
    <property type="entry name" value="ABC_TRANSPORTER_2"/>
    <property type="match status" value="2"/>
</dbReference>
<reference evidence="14" key="2">
    <citation type="submission" date="2020-03" db="EMBL/GenBank/DDBJ databases">
        <authorList>
            <person name="Fu F.-F."/>
            <person name="Chen J."/>
        </authorList>
    </citation>
    <scope>NUCLEOTIDE SEQUENCE</scope>
    <source>
        <strain evidence="14">Lc1</strain>
    </source>
</reference>
<dbReference type="GO" id="GO:0005524">
    <property type="term" value="F:ATP binding"/>
    <property type="evidence" value="ECO:0007669"/>
    <property type="project" value="UniProtKB-KW"/>
</dbReference>
<dbReference type="EMBL" id="WVTB01000050">
    <property type="protein sequence ID" value="KAF3804414.1"/>
    <property type="molecule type" value="Genomic_DNA"/>
</dbReference>
<dbReference type="Gene3D" id="1.20.1560.10">
    <property type="entry name" value="ABC transporter type 1, transmembrane domain"/>
    <property type="match status" value="2"/>
</dbReference>
<keyword evidence="8 11" id="KW-0472">Membrane</keyword>
<dbReference type="InterPro" id="IPR036640">
    <property type="entry name" value="ABC1_TM_sf"/>
</dbReference>
<dbReference type="CDD" id="cd18604">
    <property type="entry name" value="ABC_6TM_VMR1_D2_like"/>
    <property type="match status" value="1"/>
</dbReference>
<feature type="transmembrane region" description="Helical" evidence="11">
    <location>
        <begin position="359"/>
        <end position="378"/>
    </location>
</feature>
<keyword evidence="15" id="KW-1185">Reference proteome</keyword>
<dbReference type="RefSeq" id="XP_045263573.1">
    <property type="nucleotide sequence ID" value="XM_045400900.1"/>
</dbReference>
<feature type="transmembrane region" description="Helical" evidence="11">
    <location>
        <begin position="513"/>
        <end position="531"/>
    </location>
</feature>
<feature type="domain" description="ABC transporter" evidence="12">
    <location>
        <begin position="1380"/>
        <end position="1652"/>
    </location>
</feature>
<evidence type="ECO:0000259" key="12">
    <source>
        <dbReference type="PROSITE" id="PS50893"/>
    </source>
</evidence>
<feature type="region of interest" description="Disordered" evidence="10">
    <location>
        <begin position="58"/>
        <end position="86"/>
    </location>
</feature>
<name>A0A8H4CIF5_COLGL</name>
<evidence type="ECO:0000256" key="5">
    <source>
        <dbReference type="ARBA" id="ARBA00022741"/>
    </source>
</evidence>
<feature type="transmembrane region" description="Helical" evidence="11">
    <location>
        <begin position="1292"/>
        <end position="1310"/>
    </location>
</feature>
<feature type="transmembrane region" description="Helical" evidence="11">
    <location>
        <begin position="326"/>
        <end position="347"/>
    </location>
</feature>
<evidence type="ECO:0000256" key="2">
    <source>
        <dbReference type="ARBA" id="ARBA00022448"/>
    </source>
</evidence>
<feature type="transmembrane region" description="Helical" evidence="11">
    <location>
        <begin position="211"/>
        <end position="232"/>
    </location>
</feature>
<evidence type="ECO:0000256" key="1">
    <source>
        <dbReference type="ARBA" id="ARBA00004141"/>
    </source>
</evidence>
<dbReference type="InterPro" id="IPR027417">
    <property type="entry name" value="P-loop_NTPase"/>
</dbReference>
<feature type="domain" description="ABC transmembrane type-1" evidence="13">
    <location>
        <begin position="326"/>
        <end position="655"/>
    </location>
</feature>
<dbReference type="GO" id="GO:0016887">
    <property type="term" value="F:ATP hydrolysis activity"/>
    <property type="evidence" value="ECO:0007669"/>
    <property type="project" value="InterPro"/>
</dbReference>
<feature type="transmembrane region" description="Helical" evidence="11">
    <location>
        <begin position="183"/>
        <end position="205"/>
    </location>
</feature>
<evidence type="ECO:0000256" key="11">
    <source>
        <dbReference type="SAM" id="Phobius"/>
    </source>
</evidence>
<feature type="compositionally biased region" description="Acidic residues" evidence="10">
    <location>
        <begin position="2434"/>
        <end position="2447"/>
    </location>
</feature>
<dbReference type="InterPro" id="IPR003593">
    <property type="entry name" value="AAA+_ATPase"/>
</dbReference>
<evidence type="ECO:0000256" key="7">
    <source>
        <dbReference type="ARBA" id="ARBA00022989"/>
    </source>
</evidence>
<feature type="compositionally biased region" description="Basic and acidic residues" evidence="10">
    <location>
        <begin position="2482"/>
        <end position="2505"/>
    </location>
</feature>
<evidence type="ECO:0000256" key="6">
    <source>
        <dbReference type="ARBA" id="ARBA00022840"/>
    </source>
</evidence>
<evidence type="ECO:0000256" key="8">
    <source>
        <dbReference type="ARBA" id="ARBA00023136"/>
    </source>
</evidence>
<dbReference type="InterPro" id="IPR011527">
    <property type="entry name" value="ABC1_TM_dom"/>
</dbReference>
<keyword evidence="9" id="KW-0325">Glycoprotein</keyword>
<dbReference type="SUPFAM" id="SSF52540">
    <property type="entry name" value="P-loop containing nucleoside triphosphate hydrolases"/>
    <property type="match status" value="2"/>
</dbReference>
<keyword evidence="4" id="KW-0677">Repeat</keyword>
<reference evidence="14" key="1">
    <citation type="journal article" date="2020" name="Phytopathology">
        <title>Genome sequence and comparative analysis of Colletotrichum gloeosporioides isolated from Liriodendron leaves.</title>
        <authorList>
            <person name="Fu F.F."/>
            <person name="Hao Z."/>
            <person name="Wang P."/>
            <person name="Lu Y."/>
            <person name="Xue L.J."/>
            <person name="Wei G."/>
            <person name="Tian Y."/>
            <person name="Baishi H."/>
            <person name="Xu H."/>
            <person name="Shi J."/>
            <person name="Cheng T."/>
            <person name="Wang G."/>
            <person name="Yi Y."/>
            <person name="Chen J."/>
        </authorList>
    </citation>
    <scope>NUCLEOTIDE SEQUENCE</scope>
    <source>
        <strain evidence="14">Lc1</strain>
    </source>
</reference>
<keyword evidence="7 11" id="KW-1133">Transmembrane helix</keyword>
<keyword evidence="2" id="KW-0813">Transport</keyword>
<comment type="caution">
    <text evidence="14">The sequence shown here is derived from an EMBL/GenBank/DDBJ whole genome shotgun (WGS) entry which is preliminary data.</text>
</comment>
<dbReference type="SUPFAM" id="SSF90123">
    <property type="entry name" value="ABC transporter transmembrane region"/>
    <property type="match status" value="2"/>
</dbReference>
<dbReference type="GeneID" id="69007939"/>
<comment type="subcellular location">
    <subcellularLocation>
        <location evidence="1">Membrane</location>
        <topology evidence="1">Multi-pass membrane protein</topology>
    </subcellularLocation>
</comment>
<feature type="domain" description="ABC transmembrane type-1" evidence="13">
    <location>
        <begin position="1021"/>
        <end position="1339"/>
    </location>
</feature>
<keyword evidence="6" id="KW-0067">ATP-binding</keyword>
<feature type="transmembrane region" description="Helical" evidence="11">
    <location>
        <begin position="1099"/>
        <end position="1119"/>
    </location>
</feature>
<dbReference type="Gene3D" id="3.40.50.11960">
    <property type="match status" value="1"/>
</dbReference>
<evidence type="ECO:0000313" key="15">
    <source>
        <dbReference type="Proteomes" id="UP000613401"/>
    </source>
</evidence>
<feature type="region of interest" description="Disordered" evidence="10">
    <location>
        <begin position="2421"/>
        <end position="2447"/>
    </location>
</feature>
<evidence type="ECO:0000256" key="4">
    <source>
        <dbReference type="ARBA" id="ARBA00022737"/>
    </source>
</evidence>
<keyword evidence="5" id="KW-0547">Nucleotide-binding</keyword>
<dbReference type="PROSITE" id="PS50929">
    <property type="entry name" value="ABC_TM1F"/>
    <property type="match status" value="2"/>
</dbReference>
<dbReference type="Gene3D" id="3.40.50.300">
    <property type="entry name" value="P-loop containing nucleotide triphosphate hydrolases"/>
    <property type="match status" value="2"/>
</dbReference>
<dbReference type="Pfam" id="PF10199">
    <property type="entry name" value="Adaptin_binding"/>
    <property type="match status" value="1"/>
</dbReference>
<protein>
    <submittedName>
        <fullName evidence="14">ATP-dependent bile acid permease</fullName>
    </submittedName>
</protein>
<dbReference type="Pfam" id="PF00005">
    <property type="entry name" value="ABC_tran"/>
    <property type="match status" value="2"/>
</dbReference>
<dbReference type="InterPro" id="IPR050173">
    <property type="entry name" value="ABC_transporter_C-like"/>
</dbReference>
<feature type="transmembrane region" description="Helical" evidence="11">
    <location>
        <begin position="484"/>
        <end position="507"/>
    </location>
</feature>
<evidence type="ECO:0000259" key="13">
    <source>
        <dbReference type="PROSITE" id="PS50929"/>
    </source>
</evidence>
<dbReference type="GO" id="GO:0000329">
    <property type="term" value="C:fungal-type vacuole membrane"/>
    <property type="evidence" value="ECO:0007669"/>
    <property type="project" value="TreeGrafter"/>
</dbReference>
<dbReference type="Proteomes" id="UP000613401">
    <property type="component" value="Unassembled WGS sequence"/>
</dbReference>
<feature type="compositionally biased region" description="Basic and acidic residues" evidence="10">
    <location>
        <begin position="1698"/>
        <end position="1763"/>
    </location>
</feature>
<organism evidence="14 15">
    <name type="scientific">Colletotrichum gloeosporioides</name>
    <name type="common">Anthracnose fungus</name>
    <name type="synonym">Glomerella cingulata</name>
    <dbReference type="NCBI Taxonomy" id="474922"/>
    <lineage>
        <taxon>Eukaryota</taxon>
        <taxon>Fungi</taxon>
        <taxon>Dikarya</taxon>
        <taxon>Ascomycota</taxon>
        <taxon>Pezizomycotina</taxon>
        <taxon>Sordariomycetes</taxon>
        <taxon>Hypocreomycetidae</taxon>
        <taxon>Glomerellales</taxon>
        <taxon>Glomerellaceae</taxon>
        <taxon>Colletotrichum</taxon>
        <taxon>Colletotrichum gloeosporioides species complex</taxon>
    </lineage>
</organism>
<evidence type="ECO:0000256" key="9">
    <source>
        <dbReference type="ARBA" id="ARBA00023180"/>
    </source>
</evidence>
<feature type="transmembrane region" description="Helical" evidence="11">
    <location>
        <begin position="624"/>
        <end position="643"/>
    </location>
</feature>
<feature type="transmembrane region" description="Helical" evidence="11">
    <location>
        <begin position="1174"/>
        <end position="1195"/>
    </location>
</feature>
<feature type="region of interest" description="Disordered" evidence="10">
    <location>
        <begin position="1698"/>
        <end position="1849"/>
    </location>
</feature>
<feature type="transmembrane region" description="Helical" evidence="11">
    <location>
        <begin position="1017"/>
        <end position="1041"/>
    </location>
</feature>
<evidence type="ECO:0000256" key="3">
    <source>
        <dbReference type="ARBA" id="ARBA00022692"/>
    </source>
</evidence>
<sequence>MSNFAQCSWPIWQIDDLTPCFQQDYLKILFPLIIIGFSFLHLAVQTLRSISKNRKHGYEQVSDEHHHSHTELPSEETADDDEDDDEALTMNGGGRLALVKTTTKGSIVQADSPHGQNLSIVVEELAIAGLIAIHIISLVTGSVAGGHGLIVTIVGLVNWVYVAILVTLRLFLGNTKWRVPRIWNHTAFIYLFQWLFTVAIFRSVIVNPPPQLAQILVILEFALTTLLFGLAVTTRKGNKTVLLEWEDGIEPSREPLASLFSLATFSWFDPLILRGYKETLEMKSVWNLIPKEKAAAVLADYRTLKRTGALSWHLIKYFKAELLSQFALAVLAGIFTFAPTMLLKAILEYVERPEGAPINVLWLYVILLPVLDIVRSFADGMALWIGRKICIRIRAIMVGEIYAKALRRKAAAGKDKELGMKKPSGSEKKGFFAKVKSKLGFKKASDAESANGAAKDAEKKDDEQANLGTIINLMSVDSFKISEVTAYLHFICASAPTQLVIAIVLLWQVMGLSAIPGLVVMALLLPINYSFARGFANTSKKILGATDKRINVTNEVLQNIRIIKYFAWEAKFGRIVDEKRAAELKALRSRYIIWSFAVAVWNSVPVLITFFSFLMYTLVEKKPLYPSVAFTAISLFMLLRVPLDQMGDMFAHVQETKVSLDRVEEFLTEEETEKYEQLGEDNVDENGNKVIGFRKATFIWGGKDVVADDGSLAFRLMDMDVDFRIGKLNIIAGPTGSGKTSMLMALLGEMTLVDGKVYCPGGRSREEVRADPETHLADTVAYVAQAAWLVNANIKENILFAAPYDEKRYRDVIVACALERDLEILDNGDETLVGEKGITLSGGQKQRISLARAIYSNSRHILLDDCLSAVDSHTAQWIFNNAIKGPLMANRTCILVTHNLTLCAPSSHYIVTIENGRIGAQGPSGELIASGKLGEEIQKAAINSATVSRIPSRVPSSVGEDGSETVVNPGDENTTDARSKKNDKKKKETKDAMEEHKAEGSVKWPVIQLYLSSMGPWWFWIVALSVFGLQQLSGVATSWWVREWAKQYLQTEEQSMTFSTSSHSYSSQSLSPTYFASIANIGERISSSFSTTDNSDVNVTYYLTILAIIGVAGSATAFIRDIWVFYGSLTASKKIHNDLISRVSRAKFKFFDVTPLGQLMNRFSKDLEAVDQEVAPIAIGVFGCALGILVTVVLITVITPGFLIAGVFITAAYWFVGSFYLRASRDLKRLESVQRSPLFQQFGETLSGMTTIRAYGDERRFIRENLTKINVQARPFIYLWAANRWLAFRTDVLGDMVSFFAGVFIIFSLGTIEPGLAGISLSYAIGFTENVLWLIRLYAINEQNMNSVERIKEYLDVEQEAEPIVEKNRPPENWPSQGSVEFINYSTRYRQDLDPVLRNLSFKINPKEKVGIVGRTGAGKSSLALAIFRALEADEGKILIDDIDIGLIGLRDLRESITIVPQDPTLFMGTIRSNLDPFDAYTDEQIFEALRKVQLIGPNESTTRPTTPSASSMLPATPNLGLIQGETNSSPASSIAPTNKNVFLSLSSTVSESGSNLSQGQRQLLCLARALLKRPNVLVMDEATASIDYATDTKIQETIRELTSTIITIAHRLQTIVDYDKVLVLDKGAVVEYGHPYELIRKENGSFRGMCDMSGELSILIKAAKKKWDSGRLVDIDDEEIGDSQATAVEDEAQKITEEAKAKADEEAKQKAEEEAKKKAEAEAQARERAEQDAKKAQEADEEAKRKAEEDAKKKASDEEAKTHSTRNNTNISKMSMPGAFSPELPPSKAAPEDAKSNNPPPLRLDQPNDAYSLHTNDPYFDNPAAASSSAALDLPPSYTDDPAAEPPIPSLLLADEHAAPNLFRRDPATGNEIHISKRLDTDPAYLESFITSLAQLPPRPYVRVRGTHSSTVHKSENKTESKTVVDFDLHLDLTPFLYRDISARQSWRDLRTADNFSKVRRGTVFPTRAPGFGGSSSAGGVVEGSKPPTLREWCHRYCASHAGLKTFTLSRTVTGFDDDERLKGRLEDLVRSTHYRGRIDVSFPVRDERVDVYNTCRVNRWRFSSWVRWLFYLTFLWVFAWPYLFFRTKRFEVVEAEWPFSRRKRDPQTGRVVGREYITVSEDQWYNMWARAIHRAVMERRQGELDQRDLRDAEGRQDTSFEDVLAGMDDERTRGIVRAGVSAMNVVNRHFGWGVSNPRRVLAVSLAESTQHLSRVIKDLTGAVPEPASTSLAGTTHLLDIKTSYYTAQVPIWLDLITSPAEWSASFLSPEAKEVLSVLGGLAVVFALPSPPSSTTTAAPPSSSSPPPTVAAPPPPTADETRALISEVGKVVREGLGGWAWDGVGLGIGVGEGDAEEWEELCAEWGLEFVQVRGGKKDDGRNEFGEKMGIPRVLEALESNDWAADAGPDVDSDLEEVEAEMAGLPRKPRPLADGDDGDEFDFDPESLDFGFDRADFEGLKKAIWNLEQEQQQVDDEDEGKDGDKKKDGEGSKDATKREAAKAAADEEEERLDAEEIEKLEGMMRKLQAVRDMSAGMPVEQARKMAKKAVSEVMKEL</sequence>
<feature type="transmembrane region" description="Helical" evidence="11">
    <location>
        <begin position="25"/>
        <end position="44"/>
    </location>
</feature>
<dbReference type="FunFam" id="3.40.50.300:FF:000825">
    <property type="entry name" value="ABC bile acid transporter"/>
    <property type="match status" value="1"/>
</dbReference>
<feature type="region of interest" description="Disordered" evidence="10">
    <location>
        <begin position="952"/>
        <end position="997"/>
    </location>
</feature>
<evidence type="ECO:0000256" key="10">
    <source>
        <dbReference type="SAM" id="MobiDB-lite"/>
    </source>
</evidence>
<dbReference type="Pfam" id="PF00664">
    <property type="entry name" value="ABC_membrane"/>
    <property type="match status" value="2"/>
</dbReference>
<accession>A0A8H4CIF5</accession>
<feature type="transmembrane region" description="Helical" evidence="11">
    <location>
        <begin position="591"/>
        <end position="618"/>
    </location>
</feature>
<feature type="compositionally biased region" description="Pro residues" evidence="10">
    <location>
        <begin position="2304"/>
        <end position="2318"/>
    </location>
</feature>
<proteinExistence type="predicted"/>
<keyword evidence="3 11" id="KW-0812">Transmembrane</keyword>
<dbReference type="PANTHER" id="PTHR24223">
    <property type="entry name" value="ATP-BINDING CASSETTE SUB-FAMILY C"/>
    <property type="match status" value="1"/>
</dbReference>
<gene>
    <name evidence="14" type="ORF">GCG54_00000768</name>
</gene>
<dbReference type="PANTHER" id="PTHR24223:SF353">
    <property type="entry name" value="ABC TRANSPORTER ATP-BINDING PROTEIN_PERMEASE VMR1-RELATED"/>
    <property type="match status" value="1"/>
</dbReference>